<proteinExistence type="predicted"/>
<evidence type="ECO:0000313" key="1">
    <source>
        <dbReference type="EMBL" id="RVW38843.1"/>
    </source>
</evidence>
<comment type="caution">
    <text evidence="1">The sequence shown here is derived from an EMBL/GenBank/DDBJ whole genome shotgun (WGS) entry which is preliminary data.</text>
</comment>
<dbReference type="Proteomes" id="UP000288805">
    <property type="component" value="Unassembled WGS sequence"/>
</dbReference>
<organism evidence="1 2">
    <name type="scientific">Vitis vinifera</name>
    <name type="common">Grape</name>
    <dbReference type="NCBI Taxonomy" id="29760"/>
    <lineage>
        <taxon>Eukaryota</taxon>
        <taxon>Viridiplantae</taxon>
        <taxon>Streptophyta</taxon>
        <taxon>Embryophyta</taxon>
        <taxon>Tracheophyta</taxon>
        <taxon>Spermatophyta</taxon>
        <taxon>Magnoliopsida</taxon>
        <taxon>eudicotyledons</taxon>
        <taxon>Gunneridae</taxon>
        <taxon>Pentapetalae</taxon>
        <taxon>rosids</taxon>
        <taxon>Vitales</taxon>
        <taxon>Vitaceae</taxon>
        <taxon>Viteae</taxon>
        <taxon>Vitis</taxon>
    </lineage>
</organism>
<sequence length="178" mass="20073">MKFHIAFMWQFSSAGLPRSLNFMQHLIHLQIRHLRTDDITCIPVMVVVTPLNISLNFSRVCGAKDPSLANLPSQRLEKQSKTQKEQSNRDTYEVTGILSQLVLFHSYKTKSFPEPEYNALTQAYEKEPFPQTLSLCFKAAGALLKDSSCSYKFEFPNSNVGANLVVMQLARAALNCLA</sequence>
<accession>A0A438DTN8</accession>
<gene>
    <name evidence="1" type="ORF">CK203_074176</name>
</gene>
<dbReference type="EMBL" id="QGNW01001500">
    <property type="protein sequence ID" value="RVW38843.1"/>
    <property type="molecule type" value="Genomic_DNA"/>
</dbReference>
<name>A0A438DTN8_VITVI</name>
<reference evidence="1 2" key="1">
    <citation type="journal article" date="2018" name="PLoS Genet.">
        <title>Population sequencing reveals clonal diversity and ancestral inbreeding in the grapevine cultivar Chardonnay.</title>
        <authorList>
            <person name="Roach M.J."/>
            <person name="Johnson D.L."/>
            <person name="Bohlmann J."/>
            <person name="van Vuuren H.J."/>
            <person name="Jones S.J."/>
            <person name="Pretorius I.S."/>
            <person name="Schmidt S.A."/>
            <person name="Borneman A.R."/>
        </authorList>
    </citation>
    <scope>NUCLEOTIDE SEQUENCE [LARGE SCALE GENOMIC DNA]</scope>
    <source>
        <strain evidence="2">cv. Chardonnay</strain>
        <tissue evidence="1">Leaf</tissue>
    </source>
</reference>
<protein>
    <submittedName>
        <fullName evidence="1">Uncharacterized protein</fullName>
    </submittedName>
</protein>
<evidence type="ECO:0000313" key="2">
    <source>
        <dbReference type="Proteomes" id="UP000288805"/>
    </source>
</evidence>
<dbReference type="AlphaFoldDB" id="A0A438DTN8"/>